<dbReference type="EMBL" id="CP033004">
    <property type="protein sequence ID" value="QCI23158.1"/>
    <property type="molecule type" value="Genomic_DNA"/>
</dbReference>
<evidence type="ECO:0000256" key="11">
    <source>
        <dbReference type="ARBA" id="ARBA00023146"/>
    </source>
</evidence>
<dbReference type="GO" id="GO:0005737">
    <property type="term" value="C:cytoplasm"/>
    <property type="evidence" value="ECO:0007669"/>
    <property type="project" value="UniProtKB-SubCell"/>
</dbReference>
<dbReference type="SUPFAM" id="SSF55681">
    <property type="entry name" value="Class II aaRS and biotin synthetases"/>
    <property type="match status" value="1"/>
</dbReference>
<dbReference type="FunFam" id="3.30.930.10:FF:000003">
    <property type="entry name" value="Phenylalanine--tRNA ligase alpha subunit"/>
    <property type="match status" value="1"/>
</dbReference>
<evidence type="ECO:0000256" key="5">
    <source>
        <dbReference type="ARBA" id="ARBA00022598"/>
    </source>
</evidence>
<protein>
    <recommendedName>
        <fullName evidence="13">Phenylalanine--tRNA ligase alpha subunit</fullName>
        <ecNumber evidence="13">6.1.1.20</ecNumber>
    </recommendedName>
    <alternativeName>
        <fullName evidence="13">Phenylalanyl-tRNA synthetase alpha subunit</fullName>
        <shortName evidence="13">PheRS</shortName>
    </alternativeName>
</protein>
<dbReference type="RefSeq" id="WP_158336348.1">
    <property type="nucleotide sequence ID" value="NZ_CP033004.1"/>
</dbReference>
<dbReference type="Gene3D" id="3.30.930.10">
    <property type="entry name" value="Bira Bifunctional Protein, Domain 2"/>
    <property type="match status" value="1"/>
</dbReference>
<comment type="subunit">
    <text evidence="3 13">Tetramer of two alpha and two beta subunits.</text>
</comment>
<dbReference type="InterPro" id="IPR004529">
    <property type="entry name" value="Phe-tRNA-synth_IIc_asu"/>
</dbReference>
<evidence type="ECO:0000256" key="4">
    <source>
        <dbReference type="ARBA" id="ARBA00022490"/>
    </source>
</evidence>
<evidence type="ECO:0000259" key="14">
    <source>
        <dbReference type="PROSITE" id="PS50862"/>
    </source>
</evidence>
<dbReference type="NCBIfam" id="TIGR00468">
    <property type="entry name" value="pheS"/>
    <property type="match status" value="1"/>
</dbReference>
<dbReference type="GO" id="GO:0004826">
    <property type="term" value="F:phenylalanine-tRNA ligase activity"/>
    <property type="evidence" value="ECO:0007669"/>
    <property type="project" value="UniProtKB-UniRule"/>
</dbReference>
<sequence>MCDFLELMESVKLEIKSIKTLKELDTFRIKYLGKKGYISSKMIQLRNVSLKKRKEISSILNRFKTNLKSNINEYKQELEKQTFCKVLEKDSIDVSLVGRRNSIGTLHPVTRMIDDIENFFLKLGFGIVRGQEIDDDYHNFDALNISKNHPSRTDHDTFWFDSNRLLRTQTSNMQIRSMIKMKLPIKIIVPGKVYRNDYDSTHTPMFHQIEGLVIDKNINFSNLKWIIELFLNYFFYKNINIRFRPSYFPFTFLSSEVDILGDNNKWLEILGCGMVHPNVLNNVNIDSEIYSGYAFGLGVERIVMLRYGISDIRIFFENDLKFLKQFK</sequence>
<dbReference type="InterPro" id="IPR002319">
    <property type="entry name" value="Phenylalanyl-tRNA_Synthase"/>
</dbReference>
<dbReference type="GO" id="GO:0005524">
    <property type="term" value="F:ATP binding"/>
    <property type="evidence" value="ECO:0007669"/>
    <property type="project" value="UniProtKB-UniRule"/>
</dbReference>
<keyword evidence="6 13" id="KW-0479">Metal-binding</keyword>
<dbReference type="Pfam" id="PF02912">
    <property type="entry name" value="Phe_tRNA-synt_N"/>
    <property type="match status" value="1"/>
</dbReference>
<accession>A0A4D6YAK3</accession>
<feature type="domain" description="Aminoacyl-transfer RNA synthetases class-II family profile" evidence="14">
    <location>
        <begin position="166"/>
        <end position="317"/>
    </location>
</feature>
<evidence type="ECO:0000256" key="8">
    <source>
        <dbReference type="ARBA" id="ARBA00022840"/>
    </source>
</evidence>
<keyword evidence="10 13" id="KW-0648">Protein biosynthesis</keyword>
<evidence type="ECO:0000256" key="13">
    <source>
        <dbReference type="HAMAP-Rule" id="MF_00281"/>
    </source>
</evidence>
<comment type="similarity">
    <text evidence="2 13">Belongs to the class-II aminoacyl-tRNA synthetase family. Phe-tRNA synthetase alpha subunit type 1 subfamily.</text>
</comment>
<dbReference type="InterPro" id="IPR022911">
    <property type="entry name" value="Phe_tRNA_ligase_alpha1_bac"/>
</dbReference>
<dbReference type="PANTHER" id="PTHR11538:SF41">
    <property type="entry name" value="PHENYLALANINE--TRNA LIGASE, MITOCHONDRIAL"/>
    <property type="match status" value="1"/>
</dbReference>
<reference evidence="15" key="1">
    <citation type="submission" date="2018-10" db="EMBL/GenBank/DDBJ databases">
        <title>Comparative functional genomics of the obligate endosymbiont Buchnera aphidicola.</title>
        <authorList>
            <person name="Chong R.A."/>
        </authorList>
    </citation>
    <scope>NUCLEOTIDE SEQUENCE [LARGE SCALE GENOMIC DNA]</scope>
    <source>
        <strain evidence="15">Mrh</strain>
    </source>
</reference>
<dbReference type="OrthoDB" id="9800719at2"/>
<comment type="caution">
    <text evidence="13">Lacks conserved residue(s) required for the propagation of feature annotation.</text>
</comment>
<keyword evidence="4 13" id="KW-0963">Cytoplasm</keyword>
<comment type="subcellular location">
    <subcellularLocation>
        <location evidence="1 13">Cytoplasm</location>
    </subcellularLocation>
</comment>
<name>A0A4D6YAK3_BUCMH</name>
<keyword evidence="7 13" id="KW-0547">Nucleotide-binding</keyword>
<dbReference type="PANTHER" id="PTHR11538">
    <property type="entry name" value="PHENYLALANYL-TRNA SYNTHETASE"/>
    <property type="match status" value="1"/>
</dbReference>
<gene>
    <name evidence="13" type="primary">pheS</name>
    <name evidence="15" type="ORF">D9V73_00615</name>
</gene>
<evidence type="ECO:0000256" key="1">
    <source>
        <dbReference type="ARBA" id="ARBA00004496"/>
    </source>
</evidence>
<dbReference type="AlphaFoldDB" id="A0A4D6YAK3"/>
<dbReference type="Pfam" id="PF01409">
    <property type="entry name" value="tRNA-synt_2d"/>
    <property type="match status" value="1"/>
</dbReference>
<keyword evidence="8 13" id="KW-0067">ATP-binding</keyword>
<comment type="cofactor">
    <cofactor evidence="13">
        <name>Mg(2+)</name>
        <dbReference type="ChEBI" id="CHEBI:18420"/>
    </cofactor>
    <text evidence="13">Binds 2 magnesium ions per tetramer.</text>
</comment>
<keyword evidence="9 13" id="KW-0460">Magnesium</keyword>
<dbReference type="Proteomes" id="UP000298566">
    <property type="component" value="Chromosome"/>
</dbReference>
<dbReference type="InterPro" id="IPR004188">
    <property type="entry name" value="Phe-tRNA_ligase_II_N"/>
</dbReference>
<dbReference type="HAMAP" id="MF_00281">
    <property type="entry name" value="Phe_tRNA_synth_alpha1"/>
    <property type="match status" value="1"/>
</dbReference>
<evidence type="ECO:0000256" key="12">
    <source>
        <dbReference type="ARBA" id="ARBA00049255"/>
    </source>
</evidence>
<proteinExistence type="inferred from homology"/>
<keyword evidence="5 13" id="KW-0436">Ligase</keyword>
<dbReference type="CDD" id="cd00496">
    <property type="entry name" value="PheRS_alpha_core"/>
    <property type="match status" value="1"/>
</dbReference>
<dbReference type="GO" id="GO:0006432">
    <property type="term" value="P:phenylalanyl-tRNA aminoacylation"/>
    <property type="evidence" value="ECO:0007669"/>
    <property type="project" value="UniProtKB-UniRule"/>
</dbReference>
<dbReference type="InterPro" id="IPR045864">
    <property type="entry name" value="aa-tRNA-synth_II/BPL/LPL"/>
</dbReference>
<dbReference type="GO" id="GO:0000049">
    <property type="term" value="F:tRNA binding"/>
    <property type="evidence" value="ECO:0007669"/>
    <property type="project" value="InterPro"/>
</dbReference>
<evidence type="ECO:0000313" key="15">
    <source>
        <dbReference type="EMBL" id="QCI23158.1"/>
    </source>
</evidence>
<evidence type="ECO:0000256" key="7">
    <source>
        <dbReference type="ARBA" id="ARBA00022741"/>
    </source>
</evidence>
<comment type="catalytic activity">
    <reaction evidence="12 13">
        <text>tRNA(Phe) + L-phenylalanine + ATP = L-phenylalanyl-tRNA(Phe) + AMP + diphosphate + H(+)</text>
        <dbReference type="Rhea" id="RHEA:19413"/>
        <dbReference type="Rhea" id="RHEA-COMP:9668"/>
        <dbReference type="Rhea" id="RHEA-COMP:9699"/>
        <dbReference type="ChEBI" id="CHEBI:15378"/>
        <dbReference type="ChEBI" id="CHEBI:30616"/>
        <dbReference type="ChEBI" id="CHEBI:33019"/>
        <dbReference type="ChEBI" id="CHEBI:58095"/>
        <dbReference type="ChEBI" id="CHEBI:78442"/>
        <dbReference type="ChEBI" id="CHEBI:78531"/>
        <dbReference type="ChEBI" id="CHEBI:456215"/>
        <dbReference type="EC" id="6.1.1.20"/>
    </reaction>
</comment>
<dbReference type="GO" id="GO:0000287">
    <property type="term" value="F:magnesium ion binding"/>
    <property type="evidence" value="ECO:0007669"/>
    <property type="project" value="UniProtKB-UniRule"/>
</dbReference>
<organism evidence="15">
    <name type="scientific">Buchnera aphidicola subsp. Melaphis rhois</name>
    <dbReference type="NCBI Taxonomy" id="118103"/>
    <lineage>
        <taxon>Bacteria</taxon>
        <taxon>Pseudomonadati</taxon>
        <taxon>Pseudomonadota</taxon>
        <taxon>Gammaproteobacteria</taxon>
        <taxon>Enterobacterales</taxon>
        <taxon>Erwiniaceae</taxon>
        <taxon>Buchnera</taxon>
    </lineage>
</organism>
<evidence type="ECO:0000256" key="6">
    <source>
        <dbReference type="ARBA" id="ARBA00022723"/>
    </source>
</evidence>
<dbReference type="InterPro" id="IPR006195">
    <property type="entry name" value="aa-tRNA-synth_II"/>
</dbReference>
<dbReference type="InterPro" id="IPR010978">
    <property type="entry name" value="tRNA-bd_arm"/>
</dbReference>
<dbReference type="PROSITE" id="PS50862">
    <property type="entry name" value="AA_TRNA_LIGASE_II"/>
    <property type="match status" value="1"/>
</dbReference>
<keyword evidence="11 13" id="KW-0030">Aminoacyl-tRNA synthetase</keyword>
<dbReference type="EC" id="6.1.1.20" evidence="13"/>
<evidence type="ECO:0000256" key="3">
    <source>
        <dbReference type="ARBA" id="ARBA00011209"/>
    </source>
</evidence>
<dbReference type="SUPFAM" id="SSF46589">
    <property type="entry name" value="tRNA-binding arm"/>
    <property type="match status" value="1"/>
</dbReference>
<evidence type="ECO:0000256" key="10">
    <source>
        <dbReference type="ARBA" id="ARBA00022917"/>
    </source>
</evidence>
<evidence type="ECO:0000256" key="9">
    <source>
        <dbReference type="ARBA" id="ARBA00022842"/>
    </source>
</evidence>
<evidence type="ECO:0000256" key="2">
    <source>
        <dbReference type="ARBA" id="ARBA00010207"/>
    </source>
</evidence>